<evidence type="ECO:0000256" key="2">
    <source>
        <dbReference type="SAM" id="MobiDB-lite"/>
    </source>
</evidence>
<accession>A0ABN9W620</accession>
<name>A0ABN9W620_9DINO</name>
<feature type="region of interest" description="Disordered" evidence="2">
    <location>
        <begin position="1619"/>
        <end position="1643"/>
    </location>
</feature>
<feature type="transmembrane region" description="Helical" evidence="3">
    <location>
        <begin position="1319"/>
        <end position="1338"/>
    </location>
</feature>
<dbReference type="Gene3D" id="1.10.150.130">
    <property type="match status" value="1"/>
</dbReference>
<evidence type="ECO:0000313" key="4">
    <source>
        <dbReference type="EMBL" id="CAK0880153.1"/>
    </source>
</evidence>
<organism evidence="4 5">
    <name type="scientific">Prorocentrum cordatum</name>
    <dbReference type="NCBI Taxonomy" id="2364126"/>
    <lineage>
        <taxon>Eukaryota</taxon>
        <taxon>Sar</taxon>
        <taxon>Alveolata</taxon>
        <taxon>Dinophyceae</taxon>
        <taxon>Prorocentrales</taxon>
        <taxon>Prorocentraceae</taxon>
        <taxon>Prorocentrum</taxon>
    </lineage>
</organism>
<keyword evidence="3" id="KW-0472">Membrane</keyword>
<gene>
    <name evidence="4" type="ORF">PCOR1329_LOCUS63375</name>
</gene>
<feature type="transmembrane region" description="Helical" evidence="3">
    <location>
        <begin position="1350"/>
        <end position="1370"/>
    </location>
</feature>
<dbReference type="EMBL" id="CAUYUJ010018045">
    <property type="protein sequence ID" value="CAK0880153.1"/>
    <property type="molecule type" value="Genomic_DNA"/>
</dbReference>
<feature type="region of interest" description="Disordered" evidence="2">
    <location>
        <begin position="1681"/>
        <end position="1704"/>
    </location>
</feature>
<keyword evidence="3" id="KW-1133">Transmembrane helix</keyword>
<sequence length="3420" mass="372203">MGALPVSPAWLDEVSEACERVVVWPSRREEDGEVVGSHLYWVLSPDGDLWEELLSGASPADGPSGSERLVAGAAPPAGDRKLYGFRERLTLNRLVELAEECRAAMEARGQTLAEAPASIELPSDVLLDISEVFPWAPPPRAPALPAHPLAGGGAGDALAAAPAGAPAPPPEGHVWALAEPAPGLPIGSIVDATTETPIGVGIDALWHRRGRAWRVEQMPEAEVADWTSRRVEKLRRLLEMVPPAAAPGDGPLALGAGPAPGGEVPPPGPGDRHAGADAGDGGPSPEERSGDDTRTLWVEWDEQGERFKEFRKAINESVSHDWGHQRLEGGLTCLHTCKMMYRTSGPPRAWLEKFLRALEEAGCFDQLNLGGLACLEVVARRLNAIVDAYKRGGAPSFANAKYLTPLGEADELPAPASRQRVSRRAEEDWEVEQSMKKAEAVDSRITSGAAARGATSSGGAAGAGGGDAKGRRQPSESCSGGQSVYEMDVAPRNLVPSKVSLPESALECRFLEDIASPGCRSFLEGDQKRMRLEPEAVDFDSMPRVYMDPVLKRNSKCYRAFVRDLARRGLLGVTSRPAESVGVVFAAKSSGALRLIIDARRSNGHFREGRRLLNAFTVCVTTTDVKDCFYRMRIHEDLGRYFCLPAAPWHVLEGLPVAGLPAEAASDAMVYPCLGALPMGFAWILHLAQAANEDRVCRSVSLQEAAPAGREQPLMQDQAEACALRASARGEGGARVYVDNLGAVSGDVALSDRMVSEWSDLFEPVGLAPHMSKSHDSWGGALGTELDGRHLRSTMTSARFWKLERGLTGLLSRSHDLKLLVQIRRFNACALAFGIAPYFRPGAVPAACPKALPAAKARARTLEKLGPPPPRVRSVRARLETSSAMPPLPASPTLADLAPEVSAGAGAAEGEGELDTSGSDSVVNQASAAPRRSRVLQDSRRRRRAALYADLIMQSNLEGSTLLERLAVTRRTRGRYAEYLDRFYLHAGLADEKLAQAKDENVDCLLCDYFTAMHLVGEQSSLGGQTGAALLGRHPAFGRRGGRSLPRTWRALKAWRRLAPSRTCRALPLAVWAAVMWRLVDKGLALMALFLAVGLSAYSRPSSLLAARKCDLAPPSRAAVDSWSLHARPDEEGRPSKTNRYDEGCLLDSSYLRAAGGTEKLWPFNYLELSEAVSLAAAAEVGAGKIILYQLRHSGAGVDVGRRARTFEEVRRCGCWAQARSMHRHEHSSRLSAEYERYPPDQRRLRESCEAHLMQIMLGLAHPVRFRQEMLAWQAEIERMAVTMVAESAIVVEKVVMPRMDMESEVIVNAVRSVPGPNFFFRLIVWSYGWLDAGLTVFAGERWVRFEVGVYVLGSFYLGAMGICFLVLLLDHLARPFFWFYRRLRRSPTFCDFCTRVEDNRRFPLDLDWRGPDAQPVDDDIVRGRSDQPPRLPNHLVAEVGGQRVRLDRGQHGDPIRKEKRAGQDFPHARVHDCTDPDLRRRLEGADTKVVHLCRAGPVGGCPSVDAFAMHFRKYTAVDAKAILELTEDRGLGSPFLAGFRTLWRAFWGGVQRIAHSFLARGAPMACLCRYHGLEYHNLRLSRIQCSEVPPNPAAAPGVPVGPDCHQLTHGVPGALVSEGTPEGDGEAPATVNGGKATPPLTIPAQAEDTVGRKYLIRLYEPADTGGGGRIARLLHAPSSKEELLRSGRGHAPGRRAGGAPAMEPNSTELGLYLQAGATGKPTGAKMLEAAAAVGRKPHRVRTAILEQVAVGPAHLGRELYLTLRGHGRGALALLEGVGWPLPLSNRIAHGLAACLMGAPKAGPADPNALTVADFVVARGAGAGPLVAAEGHRREPPSPAPADLDTWAEAAQTQIRVFALTYGQEHSLPRTTALRFLLREHQDRPEYLSLADLMEVWEELTWHWWAKMRDELRSVEAELGPHPTALPELTAYATAPDVRGRARAKIPRTFVVEDPAEYYHREGAAGGRALQPRSASAPPGGFVLNESHTCLADEEGEIRYLIPPTQEALDALNEAAARAGGDNPAPDAPLEAGRDGAGSQSTTSEEGEMLVGYLHAAQTTAGTPRRDEPGEGGWKDQPAVAEQYRNGPDFGFAENHHKAHRLNPVGDPDDPEEEAREVGMQAINARPDVREFLKGGPSRHLETAVKNHVLEENLASTATGGVLAVLRGIVDGPNWKLVREAADCLDRLAPEPGGTRGGGVRPPDRRGYARLLQAPDAGDGVGRGALQMDGGEWDMLDFHDRPPLREDPLLAERLGIQEDCERKQCVLLSAVGAALWAREGRGPPSLTEVWARALAARAEQLDQAVRAEESLGPPEAKLVVGEADLRIFIHDAVAPHHDKDYRALVAFPLRLLEDVVLNVVMTDYGGKVTTHFLEGARSGEGSPQAWMLIHRGHARALRPRTPTSGEAGGGDACLGALHQTLRREATVMNGWEEFLNRDARGTEVSWSTYVKCQACEERPAAREAALRAGRRAAAAEPARAPAIRAALQLWEELVSEHPGALGDTPAFRWGPRFKEVFAGTAGVTRAVERLGIQADEPVELYRNPLHPKALVKEADAPPGPGVANAWMFENPCTSFCDRNTKGGARTWEKPEGTGVNGKEVLGNALSQTTVRCTRNLHKWRKGWIFENQEHRGIYPKVYDLPEWLEILEETGAVIIPGTMCAWGLHPSDASSPHQFYRKGCWLVVSANLAPFFTKLRRPCPGLSPVHQHVELRDWAQELCTHCADNPKYSPEVVKEGARLGDGLVQAAGGWKEAVDCYREAWTSRWGNNLDGVFKEELCELLDPDLRDYLHQMVKGGVPARQPLAQWREALEVFCLYAGAPQAWATHFNTGLKGVLQPQERLALPGGMEELTRVGAADWSNGAYGVMDVKEVMEPVVQEEMNRLGLEEIDLKGPWREVLAGAEKGRPLVLPGDSEEGRRLAYQLVERRRARGPPAGPLARVQVFEWRATLSPYCRVAGEMGARIGATTPNPGSAVSHPWWEVHQNRLVADRAGRARTAVKETWVTCSSGSDPTGREALYFVRYALSHAATLVVLDGPLDQDLGGAREVLQEGGCDAAESRLAPLNLSSALLTPEAVPPELYMQEEEGRAHWRHFKAAGAWKSTRESEGDVRVILSPMSSGPDYPLWHPDEVSGHYPVLLEDTRGDGTPRVRRFDPKEVLLMGAARSMPPVSAHQVLWAAASAREGLLAEGARAGVCRDLDEDFMAAANATWFNAWKANPEDPRTAYEQWLREGPRRAEVQACWAEEEEEVMGTLTAAPRGRKPQTQAEPQCPLLTAEGDQPQIGGGHLADERGRLRDSLIFGNLAKGTRTSYAVAWRQRCLFLKARGGSPLLTGLGREGRRQDEDVLLDWIVHLAHVQHRSEGPIRGKLMAVRHYHIAAGYPDPLELDIADLLGQAAKPHPVGGAVSWGGGVPVEAMAGWP</sequence>
<feature type="compositionally biased region" description="Polar residues" evidence="2">
    <location>
        <begin position="916"/>
        <end position="927"/>
    </location>
</feature>
<keyword evidence="5" id="KW-1185">Reference proteome</keyword>
<dbReference type="Proteomes" id="UP001189429">
    <property type="component" value="Unassembled WGS sequence"/>
</dbReference>
<protein>
    <submittedName>
        <fullName evidence="4">Uncharacterized protein</fullName>
    </submittedName>
</protein>
<feature type="compositionally biased region" description="Basic and acidic residues" evidence="2">
    <location>
        <begin position="433"/>
        <end position="442"/>
    </location>
</feature>
<feature type="region of interest" description="Disordered" evidence="2">
    <location>
        <begin position="905"/>
        <end position="939"/>
    </location>
</feature>
<evidence type="ECO:0000313" key="5">
    <source>
        <dbReference type="Proteomes" id="UP001189429"/>
    </source>
</evidence>
<feature type="compositionally biased region" description="Low complexity" evidence="2">
    <location>
        <begin position="447"/>
        <end position="458"/>
    </location>
</feature>
<reference evidence="4" key="1">
    <citation type="submission" date="2023-10" db="EMBL/GenBank/DDBJ databases">
        <authorList>
            <person name="Chen Y."/>
            <person name="Shah S."/>
            <person name="Dougan E. K."/>
            <person name="Thang M."/>
            <person name="Chan C."/>
        </authorList>
    </citation>
    <scope>NUCLEOTIDE SEQUENCE [LARGE SCALE GENOMIC DNA]</scope>
</reference>
<keyword evidence="1" id="KW-0238">DNA-binding</keyword>
<comment type="caution">
    <text evidence="4">The sequence shown here is derived from an EMBL/GenBank/DDBJ whole genome shotgun (WGS) entry which is preliminary data.</text>
</comment>
<feature type="compositionally biased region" description="Basic and acidic residues" evidence="2">
    <location>
        <begin position="285"/>
        <end position="294"/>
    </location>
</feature>
<evidence type="ECO:0000256" key="3">
    <source>
        <dbReference type="SAM" id="Phobius"/>
    </source>
</evidence>
<feature type="region of interest" description="Disordered" evidence="2">
    <location>
        <begin position="410"/>
        <end position="483"/>
    </location>
</feature>
<feature type="region of interest" description="Disordered" evidence="2">
    <location>
        <begin position="243"/>
        <end position="294"/>
    </location>
</feature>
<keyword evidence="3" id="KW-0812">Transmembrane</keyword>
<feature type="region of interest" description="Disordered" evidence="2">
    <location>
        <begin position="2017"/>
        <end position="2046"/>
    </location>
</feature>
<evidence type="ECO:0000256" key="1">
    <source>
        <dbReference type="ARBA" id="ARBA00023125"/>
    </source>
</evidence>
<proteinExistence type="predicted"/>
<dbReference type="InterPro" id="IPR010998">
    <property type="entry name" value="Integrase_recombinase_N"/>
</dbReference>
<feature type="compositionally biased region" description="Low complexity" evidence="2">
    <location>
        <begin position="243"/>
        <end position="257"/>
    </location>
</feature>